<keyword evidence="1" id="KW-0175">Coiled coil</keyword>
<feature type="coiled-coil region" evidence="1">
    <location>
        <begin position="587"/>
        <end position="614"/>
    </location>
</feature>
<keyword evidence="3" id="KW-1133">Transmembrane helix</keyword>
<proteinExistence type="predicted"/>
<feature type="transmembrane region" description="Helical" evidence="3">
    <location>
        <begin position="7"/>
        <end position="29"/>
    </location>
</feature>
<protein>
    <recommendedName>
        <fullName evidence="4">LysM domain-containing protein</fullName>
    </recommendedName>
</protein>
<feature type="transmembrane region" description="Helical" evidence="3">
    <location>
        <begin position="55"/>
        <end position="80"/>
    </location>
</feature>
<keyword evidence="6" id="KW-1185">Reference proteome</keyword>
<dbReference type="PANTHER" id="PTHR34700">
    <property type="entry name" value="POTASSIUM BINDING PROTEIN KBP"/>
    <property type="match status" value="1"/>
</dbReference>
<accession>A0A220UH90</accession>
<feature type="compositionally biased region" description="Basic and acidic residues" evidence="2">
    <location>
        <begin position="303"/>
        <end position="313"/>
    </location>
</feature>
<feature type="domain" description="LysM" evidence="4">
    <location>
        <begin position="160"/>
        <end position="218"/>
    </location>
</feature>
<dbReference type="OrthoDB" id="8444614at2"/>
<feature type="compositionally biased region" description="Polar residues" evidence="2">
    <location>
        <begin position="140"/>
        <end position="156"/>
    </location>
</feature>
<evidence type="ECO:0000313" key="6">
    <source>
        <dbReference type="Proteomes" id="UP000198398"/>
    </source>
</evidence>
<dbReference type="EMBL" id="CP022317">
    <property type="protein sequence ID" value="ASK67272.1"/>
    <property type="molecule type" value="Genomic_DNA"/>
</dbReference>
<name>A0A220UH90_9MICO</name>
<dbReference type="InterPro" id="IPR036779">
    <property type="entry name" value="LysM_dom_sf"/>
</dbReference>
<evidence type="ECO:0000313" key="5">
    <source>
        <dbReference type="EMBL" id="ASK67272.1"/>
    </source>
</evidence>
<sequence length="1009" mass="108435">MIKPLKALGALVVLAALIGGIPLALLTFYGNPIPQQLPGAEDVAHLFTTNDSIGFLLFVVVWIGWIAWATFTLSVVVEVIARMRHIPTPQLRGLSAQQGAAAVLVAAIAGLGAPAAMAETPAEIAPAVQTGEAPAMPAEQPSTETQSAQQDTSAATTEDLVITVQPGDTAWDLAAKHLGSGSQWSEIVKANDGKIQPDGGALRVGEDPFLEPGWKLTIPGVPAIDTAPQGAEQQYETVTVERGQSLSSIADEHLGDADRWPEIAEGSAHITQPGGHHLEDPDQIDIGWTLRVPTDAPAVPTHQADEQPSHQEEAPSSEEAAGAAEAAEQAVDAASDALPAAETPQADTATDAAPAGAETPAPASAPSAEAEETSTVPWTGVGSIFAASILGAVLARRLYTQRKRRADQRIPEAATVDLDQVRLTRIEDPTVLGFVDRALRTLSALQLRDGQTLPDVRLARLTDDHLELYASAPHELPAPFEATDDPATWLLPRTAALADDETIADIVAPYPALVTIGTDSDGYQILVDLEHLAALGIHAASQTSMPVMRALTVSLATSQWADDLAITTVGVCPELEDALGSGRITYRETVTELLDDLEAKLERDQEVLEELGHDSAQHARQAGDATDLWTPEIIIIGTDLSLTEKRRLQAIVDARPQIAVAVISSDQHTDLSEWRMHIESLEAARLEPLGLELHPQHLTDADYDAVLRALGAASTLEPTDEVSDEQLATEEAPAAPLHPVAIVQPSTSTILTAAQRDAEPELPAEHPYIRVLGPVEVLGATGPLEDKRLAELTETVTYIYLQPGKAENDFRADLWPGKRVADSTRHQRISRARKWLGAADDGTRYLPRANGADGSYTLDDHITSDWAYIQQIAELHQDATSEQLAEALKLVRGAPFAGGGRSRYRWSITLQYRMTDTVLDVAHELAQRALDAGDIETTLWATQRGLLVESLHEQLWRYRLQAAAYDPDLHQRITHDLEAQIAAVDDDYDLMPETEALMYTTPAAHRIAI</sequence>
<dbReference type="Pfam" id="PF01476">
    <property type="entry name" value="LysM"/>
    <property type="match status" value="1"/>
</dbReference>
<evidence type="ECO:0000256" key="3">
    <source>
        <dbReference type="SAM" id="Phobius"/>
    </source>
</evidence>
<dbReference type="PROSITE" id="PS51782">
    <property type="entry name" value="LYSM"/>
    <property type="match status" value="1"/>
</dbReference>
<dbReference type="AlphaFoldDB" id="A0A220UH90"/>
<evidence type="ECO:0000256" key="2">
    <source>
        <dbReference type="SAM" id="MobiDB-lite"/>
    </source>
</evidence>
<dbReference type="InterPro" id="IPR052196">
    <property type="entry name" value="Bact_Kbp"/>
</dbReference>
<evidence type="ECO:0000256" key="1">
    <source>
        <dbReference type="SAM" id="Coils"/>
    </source>
</evidence>
<feature type="compositionally biased region" description="Low complexity" evidence="2">
    <location>
        <begin position="317"/>
        <end position="368"/>
    </location>
</feature>
<feature type="region of interest" description="Disordered" evidence="2">
    <location>
        <begin position="296"/>
        <end position="375"/>
    </location>
</feature>
<dbReference type="RefSeq" id="WP_089066503.1">
    <property type="nucleotide sequence ID" value="NZ_CP022317.1"/>
</dbReference>
<dbReference type="PANTHER" id="PTHR34700:SF4">
    <property type="entry name" value="PHAGE-LIKE ELEMENT PBSX PROTEIN XKDP"/>
    <property type="match status" value="1"/>
</dbReference>
<dbReference type="Gene3D" id="3.10.350.10">
    <property type="entry name" value="LysM domain"/>
    <property type="match status" value="2"/>
</dbReference>
<gene>
    <name evidence="5" type="ORF">CFK39_15620</name>
</gene>
<reference evidence="5 6" key="1">
    <citation type="submission" date="2017-07" db="EMBL/GenBank/DDBJ databases">
        <title>Brachybacterium sp. VR2415.</title>
        <authorList>
            <person name="Tak E.J."/>
            <person name="Bae J.-W."/>
        </authorList>
    </citation>
    <scope>NUCLEOTIDE SEQUENCE [LARGE SCALE GENOMIC DNA]</scope>
    <source>
        <strain evidence="5 6">VR2415</strain>
        <plasmid evidence="6">unnamed1 sequence</plasmid>
    </source>
</reference>
<dbReference type="CDD" id="cd00118">
    <property type="entry name" value="LysM"/>
    <property type="match status" value="1"/>
</dbReference>
<keyword evidence="5" id="KW-0614">Plasmid</keyword>
<keyword evidence="3" id="KW-0812">Transmembrane</keyword>
<geneLocation type="plasmid" evidence="6">
    <name>unnamed1 sequence</name>
</geneLocation>
<organism evidence="5 6">
    <name type="scientific">Brachybacterium avium</name>
    <dbReference type="NCBI Taxonomy" id="2017485"/>
    <lineage>
        <taxon>Bacteria</taxon>
        <taxon>Bacillati</taxon>
        <taxon>Actinomycetota</taxon>
        <taxon>Actinomycetes</taxon>
        <taxon>Micrococcales</taxon>
        <taxon>Dermabacteraceae</taxon>
        <taxon>Brachybacterium</taxon>
    </lineage>
</organism>
<dbReference type="InterPro" id="IPR018392">
    <property type="entry name" value="LysM"/>
</dbReference>
<evidence type="ECO:0000259" key="4">
    <source>
        <dbReference type="PROSITE" id="PS51782"/>
    </source>
</evidence>
<feature type="transmembrane region" description="Helical" evidence="3">
    <location>
        <begin position="100"/>
        <end position="118"/>
    </location>
</feature>
<keyword evidence="3" id="KW-0472">Membrane</keyword>
<dbReference type="KEGG" id="brv:CFK39_15620"/>
<dbReference type="Proteomes" id="UP000198398">
    <property type="component" value="Plasmid unnamed1"/>
</dbReference>
<feature type="region of interest" description="Disordered" evidence="2">
    <location>
        <begin position="133"/>
        <end position="156"/>
    </location>
</feature>